<keyword evidence="9" id="KW-1185">Reference proteome</keyword>
<keyword evidence="5 7" id="KW-1133">Transmembrane helix</keyword>
<evidence type="ECO:0000256" key="1">
    <source>
        <dbReference type="ARBA" id="ARBA00004651"/>
    </source>
</evidence>
<keyword evidence="3" id="KW-1003">Cell membrane</keyword>
<dbReference type="PANTHER" id="PTHR33452:SF1">
    <property type="entry name" value="INNER MEMBRANE PROTEIN YPHA-RELATED"/>
    <property type="match status" value="1"/>
</dbReference>
<feature type="transmembrane region" description="Helical" evidence="7">
    <location>
        <begin position="104"/>
        <end position="123"/>
    </location>
</feature>
<sequence length="130" mass="13785">MLEKLNPLFDLAGRIFIAILFVPAGISKITGYSGTAGYMESVGVPGILLPLVILVELGGGLAILAGWQTRIVAFLLAGFCLVSALIFHYQPAEQMQMILFMKNIAIAGGLLFLVANGAGAYSLDARLKKD</sequence>
<dbReference type="GO" id="GO:0005886">
    <property type="term" value="C:plasma membrane"/>
    <property type="evidence" value="ECO:0007669"/>
    <property type="project" value="UniProtKB-SubCell"/>
</dbReference>
<comment type="caution">
    <text evidence="8">The sequence shown here is derived from an EMBL/GenBank/DDBJ whole genome shotgun (WGS) entry which is preliminary data.</text>
</comment>
<dbReference type="InterPro" id="IPR032808">
    <property type="entry name" value="DoxX"/>
</dbReference>
<evidence type="ECO:0000256" key="4">
    <source>
        <dbReference type="ARBA" id="ARBA00022692"/>
    </source>
</evidence>
<evidence type="ECO:0000256" key="6">
    <source>
        <dbReference type="ARBA" id="ARBA00023136"/>
    </source>
</evidence>
<protein>
    <submittedName>
        <fullName evidence="8">DoxX family membrane protein</fullName>
    </submittedName>
</protein>
<comment type="similarity">
    <text evidence="2">Belongs to the DoxX family.</text>
</comment>
<gene>
    <name evidence="8" type="ORF">GQF03_08310</name>
</gene>
<dbReference type="Proteomes" id="UP000445696">
    <property type="component" value="Unassembled WGS sequence"/>
</dbReference>
<evidence type="ECO:0000256" key="7">
    <source>
        <dbReference type="SAM" id="Phobius"/>
    </source>
</evidence>
<feature type="transmembrane region" description="Helical" evidence="7">
    <location>
        <begin position="12"/>
        <end position="30"/>
    </location>
</feature>
<dbReference type="Pfam" id="PF07681">
    <property type="entry name" value="DoxX"/>
    <property type="match status" value="1"/>
</dbReference>
<comment type="subcellular location">
    <subcellularLocation>
        <location evidence="1">Cell membrane</location>
        <topology evidence="1">Multi-pass membrane protein</topology>
    </subcellularLocation>
</comment>
<reference evidence="8 9" key="1">
    <citation type="journal article" date="2014" name="Int. J. Syst. Evol. Microbiol.">
        <title>Sneathiella chungangensis sp. nov., isolated from a marine sand, and emended description of the genus Sneathiella.</title>
        <authorList>
            <person name="Siamphan C."/>
            <person name="Kim H."/>
            <person name="Lee J.S."/>
            <person name="Kim W."/>
        </authorList>
    </citation>
    <scope>NUCLEOTIDE SEQUENCE [LARGE SCALE GENOMIC DNA]</scope>
    <source>
        <strain evidence="8 9">KCTC 32476</strain>
    </source>
</reference>
<evidence type="ECO:0000256" key="3">
    <source>
        <dbReference type="ARBA" id="ARBA00022475"/>
    </source>
</evidence>
<name>A0A845MFA0_9PROT</name>
<dbReference type="PANTHER" id="PTHR33452">
    <property type="entry name" value="OXIDOREDUCTASE CATD-RELATED"/>
    <property type="match status" value="1"/>
</dbReference>
<feature type="transmembrane region" description="Helical" evidence="7">
    <location>
        <begin position="71"/>
        <end position="89"/>
    </location>
</feature>
<evidence type="ECO:0000256" key="2">
    <source>
        <dbReference type="ARBA" id="ARBA00006679"/>
    </source>
</evidence>
<proteinExistence type="inferred from homology"/>
<keyword evidence="4 7" id="KW-0812">Transmembrane</keyword>
<evidence type="ECO:0000256" key="5">
    <source>
        <dbReference type="ARBA" id="ARBA00022989"/>
    </source>
</evidence>
<dbReference type="AlphaFoldDB" id="A0A845MFA0"/>
<accession>A0A845MFA0</accession>
<dbReference type="InterPro" id="IPR051907">
    <property type="entry name" value="DoxX-like_oxidoreductase"/>
</dbReference>
<evidence type="ECO:0000313" key="9">
    <source>
        <dbReference type="Proteomes" id="UP000445696"/>
    </source>
</evidence>
<dbReference type="EMBL" id="WTVA01000003">
    <property type="protein sequence ID" value="MZR22331.1"/>
    <property type="molecule type" value="Genomic_DNA"/>
</dbReference>
<keyword evidence="6 7" id="KW-0472">Membrane</keyword>
<organism evidence="8 9">
    <name type="scientific">Sneathiella chungangensis</name>
    <dbReference type="NCBI Taxonomy" id="1418234"/>
    <lineage>
        <taxon>Bacteria</taxon>
        <taxon>Pseudomonadati</taxon>
        <taxon>Pseudomonadota</taxon>
        <taxon>Alphaproteobacteria</taxon>
        <taxon>Sneathiellales</taxon>
        <taxon>Sneathiellaceae</taxon>
        <taxon>Sneathiella</taxon>
    </lineage>
</organism>
<feature type="transmembrane region" description="Helical" evidence="7">
    <location>
        <begin position="42"/>
        <end position="64"/>
    </location>
</feature>
<dbReference type="RefSeq" id="WP_161338978.1">
    <property type="nucleotide sequence ID" value="NZ_JBHSDG010000005.1"/>
</dbReference>
<dbReference type="OrthoDB" id="9810206at2"/>
<evidence type="ECO:0000313" key="8">
    <source>
        <dbReference type="EMBL" id="MZR22331.1"/>
    </source>
</evidence>